<organism evidence="1 2">
    <name type="scientific">Ascaris lumbricoides</name>
    <name type="common">Giant roundworm</name>
    <dbReference type="NCBI Taxonomy" id="6252"/>
    <lineage>
        <taxon>Eukaryota</taxon>
        <taxon>Metazoa</taxon>
        <taxon>Ecdysozoa</taxon>
        <taxon>Nematoda</taxon>
        <taxon>Chromadorea</taxon>
        <taxon>Rhabditida</taxon>
        <taxon>Spirurina</taxon>
        <taxon>Ascaridomorpha</taxon>
        <taxon>Ascaridoidea</taxon>
        <taxon>Ascarididae</taxon>
        <taxon>Ascaris</taxon>
    </lineage>
</organism>
<reference evidence="2" key="1">
    <citation type="submission" date="2023-03" db="UniProtKB">
        <authorList>
            <consortium name="WormBaseParasite"/>
        </authorList>
    </citation>
    <scope>IDENTIFICATION</scope>
</reference>
<dbReference type="Proteomes" id="UP000036681">
    <property type="component" value="Unplaced"/>
</dbReference>
<keyword evidence="1" id="KW-1185">Reference proteome</keyword>
<evidence type="ECO:0000313" key="1">
    <source>
        <dbReference type="Proteomes" id="UP000036681"/>
    </source>
</evidence>
<proteinExistence type="predicted"/>
<dbReference type="AlphaFoldDB" id="A0A9J2PK45"/>
<accession>A0A9J2PK45</accession>
<sequence length="203" mass="21987">LYAYQSKGGSPFSSLLSSISSHHSSSSEALGPLLQGADASNNMVELAAIAVHLFAILCISVSAEIELPDKRAQFDDSFLPYYPSSAFMDSDEAIVAVPSSKPGRYYFDQVGLDAENAMSAAEKRGFGDEMSMPGVLRFGKRGMPGVLRFGKRENEKKAVPGVLRFGKRGDVPGVLRFGKRSDMPGVLRFGKRSMPGVLRFGRR</sequence>
<name>A0A9J2PK45_ASCLU</name>
<evidence type="ECO:0000313" key="2">
    <source>
        <dbReference type="WBParaSite" id="ALUE_0001030201-mRNA-1"/>
    </source>
</evidence>
<dbReference type="WBParaSite" id="ALUE_0001030201-mRNA-1">
    <property type="protein sequence ID" value="ALUE_0001030201-mRNA-1"/>
    <property type="gene ID" value="ALUE_0001030201"/>
</dbReference>
<protein>
    <submittedName>
        <fullName evidence="2">Uncharacterized protein</fullName>
    </submittedName>
</protein>